<dbReference type="EMBL" id="QNRE01000005">
    <property type="protein sequence ID" value="RBO90774.1"/>
    <property type="molecule type" value="Genomic_DNA"/>
</dbReference>
<dbReference type="STRING" id="1210090.GCA_001613185_01754"/>
<dbReference type="InterPro" id="IPR054267">
    <property type="entry name" value="DUF6998"/>
</dbReference>
<dbReference type="Pfam" id="PF22522">
    <property type="entry name" value="DUF6998"/>
    <property type="match status" value="1"/>
</dbReference>
<dbReference type="OrthoDB" id="7503989at2"/>
<comment type="caution">
    <text evidence="2">The sequence shown here is derived from an EMBL/GenBank/DDBJ whole genome shotgun (WGS) entry which is preliminary data.</text>
</comment>
<accession>A0A366DNA0</accession>
<reference evidence="2 3" key="1">
    <citation type="submission" date="2018-06" db="EMBL/GenBank/DDBJ databases">
        <title>Genomic Encyclopedia of Type Strains, Phase IV (KMG-IV): sequencing the most valuable type-strain genomes for metagenomic binning, comparative biology and taxonomic classification.</title>
        <authorList>
            <person name="Goeker M."/>
        </authorList>
    </citation>
    <scope>NUCLEOTIDE SEQUENCE [LARGE SCALE GENOMIC DNA]</scope>
    <source>
        <strain evidence="2 3">DSM 44599</strain>
    </source>
</reference>
<proteinExistence type="predicted"/>
<evidence type="ECO:0000313" key="3">
    <source>
        <dbReference type="Proteomes" id="UP000252586"/>
    </source>
</evidence>
<protein>
    <recommendedName>
        <fullName evidence="1">DUF6998 domain-containing protein</fullName>
    </recommendedName>
</protein>
<keyword evidence="3" id="KW-1185">Reference proteome</keyword>
<dbReference type="Proteomes" id="UP000252586">
    <property type="component" value="Unassembled WGS sequence"/>
</dbReference>
<sequence length="162" mass="17001">MTPPDPFEERTTRTAELVSQLHAIVAELEALHPGRKFTPDGHLVGALAEAAAEALFDITLQPPSTTGHDAIAADGRAVEIKGTYGSRAIGLRTTSHAAADALLVLALSRHPGVPHEIIYNGPLRTVTGTAGRAGSNGQAQLSLSRLRVLNATVPALDRIPLR</sequence>
<dbReference type="AlphaFoldDB" id="A0A366DNA0"/>
<organism evidence="2 3">
    <name type="scientific">Nocardia puris</name>
    <dbReference type="NCBI Taxonomy" id="208602"/>
    <lineage>
        <taxon>Bacteria</taxon>
        <taxon>Bacillati</taxon>
        <taxon>Actinomycetota</taxon>
        <taxon>Actinomycetes</taxon>
        <taxon>Mycobacteriales</taxon>
        <taxon>Nocardiaceae</taxon>
        <taxon>Nocardia</taxon>
    </lineage>
</organism>
<feature type="domain" description="DUF6998" evidence="1">
    <location>
        <begin position="20"/>
        <end position="159"/>
    </location>
</feature>
<name>A0A366DNA0_9NOCA</name>
<evidence type="ECO:0000313" key="2">
    <source>
        <dbReference type="EMBL" id="RBO90774.1"/>
    </source>
</evidence>
<evidence type="ECO:0000259" key="1">
    <source>
        <dbReference type="Pfam" id="PF22522"/>
    </source>
</evidence>
<dbReference type="RefSeq" id="WP_067506147.1">
    <property type="nucleotide sequence ID" value="NZ_QNRE01000005.1"/>
</dbReference>
<gene>
    <name evidence="2" type="ORF">DFR74_105176</name>
</gene>